<reference evidence="3" key="2">
    <citation type="journal article" date="2021" name="PeerJ">
        <title>Extensive microbial diversity within the chicken gut microbiome revealed by metagenomics and culture.</title>
        <authorList>
            <person name="Gilroy R."/>
            <person name="Ravi A."/>
            <person name="Getino M."/>
            <person name="Pursley I."/>
            <person name="Horton D.L."/>
            <person name="Alikhan N.F."/>
            <person name="Baker D."/>
            <person name="Gharbi K."/>
            <person name="Hall N."/>
            <person name="Watson M."/>
            <person name="Adriaenssens E.M."/>
            <person name="Foster-Nyarko E."/>
            <person name="Jarju S."/>
            <person name="Secka A."/>
            <person name="Antonio M."/>
            <person name="Oren A."/>
            <person name="Chaudhuri R.R."/>
            <person name="La Ragione R."/>
            <person name="Hildebrand F."/>
            <person name="Pallen M.J."/>
        </authorList>
    </citation>
    <scope>NUCLEOTIDE SEQUENCE</scope>
    <source>
        <strain evidence="3">ChiSxjej1B13-7958</strain>
    </source>
</reference>
<dbReference type="EMBL" id="DVGZ01000095">
    <property type="protein sequence ID" value="HIR47724.1"/>
    <property type="molecule type" value="Genomic_DNA"/>
</dbReference>
<reference evidence="3" key="1">
    <citation type="submission" date="2020-10" db="EMBL/GenBank/DDBJ databases">
        <authorList>
            <person name="Gilroy R."/>
        </authorList>
    </citation>
    <scope>NUCLEOTIDE SEQUENCE</scope>
    <source>
        <strain evidence="3">ChiSxjej1B13-7958</strain>
    </source>
</reference>
<gene>
    <name evidence="3" type="ORF">IAB89_08750</name>
</gene>
<keyword evidence="2" id="KW-0472">Membrane</keyword>
<sequence length="371" mass="37824">MFCCAPPAFAAQEPSDDFSAYYEEQKQQSGAGDLPYELPEETRDSLSGLGVEGPDWESLSSLSPEKVFSFAADAAAQASRDPIRAGASVMAVILICTLVNGMKLTLAENGLGQAAGLAGTLCAAAVVVKPITECVQYAGRIVQAAADFQLACVPVLAGILLAGGEPAKALSYETLTALAGNAVSLIAAHFLAPLISCYLALSIVSAVCPAIHMNGLCELFSRVVKWVLGLCMTIFSGILTIHSLVAASTDTAASRAVKFAVSSFVPVVGGALGDALRTVSGCVGVLKSGVTAFLLLAEAFLFLPALLQCVCWQLVLTACGAAGEALGQKELASMLSAAGKAVGLLLAILLCCMLVMTVSSVAIVLLGGGTQ</sequence>
<evidence type="ECO:0000256" key="1">
    <source>
        <dbReference type="SAM" id="MobiDB-lite"/>
    </source>
</evidence>
<keyword evidence="2" id="KW-1133">Transmembrane helix</keyword>
<feature type="transmembrane region" description="Helical" evidence="2">
    <location>
        <begin position="114"/>
        <end position="132"/>
    </location>
</feature>
<evidence type="ECO:0000256" key="2">
    <source>
        <dbReference type="SAM" id="Phobius"/>
    </source>
</evidence>
<comment type="caution">
    <text evidence="3">The sequence shown here is derived from an EMBL/GenBank/DDBJ whole genome shotgun (WGS) entry which is preliminary data.</text>
</comment>
<name>A0A9D1ANN6_9FIRM</name>
<dbReference type="Pfam" id="PF09546">
    <property type="entry name" value="Spore_III_AE"/>
    <property type="match status" value="1"/>
</dbReference>
<feature type="transmembrane region" description="Helical" evidence="2">
    <location>
        <begin position="223"/>
        <end position="245"/>
    </location>
</feature>
<dbReference type="InterPro" id="IPR014194">
    <property type="entry name" value="Spore_III_AE"/>
</dbReference>
<proteinExistence type="predicted"/>
<feature type="transmembrane region" description="Helical" evidence="2">
    <location>
        <begin position="182"/>
        <end position="211"/>
    </location>
</feature>
<accession>A0A9D1ANN6</accession>
<protein>
    <submittedName>
        <fullName evidence="3">Stage III sporulation protein AE</fullName>
    </submittedName>
</protein>
<organism evidence="3 4">
    <name type="scientific">Candidatus Caccousia avicola</name>
    <dbReference type="NCBI Taxonomy" id="2840721"/>
    <lineage>
        <taxon>Bacteria</taxon>
        <taxon>Bacillati</taxon>
        <taxon>Bacillota</taxon>
        <taxon>Clostridia</taxon>
        <taxon>Eubacteriales</taxon>
        <taxon>Oscillospiraceae</taxon>
        <taxon>Oscillospiraceae incertae sedis</taxon>
        <taxon>Candidatus Caccousia</taxon>
    </lineage>
</organism>
<dbReference type="AlphaFoldDB" id="A0A9D1ANN6"/>
<feature type="region of interest" description="Disordered" evidence="1">
    <location>
        <begin position="22"/>
        <end position="48"/>
    </location>
</feature>
<feature type="transmembrane region" description="Helical" evidence="2">
    <location>
        <begin position="288"/>
        <end position="307"/>
    </location>
</feature>
<keyword evidence="2" id="KW-0812">Transmembrane</keyword>
<feature type="transmembrane region" description="Helical" evidence="2">
    <location>
        <begin position="85"/>
        <end position="102"/>
    </location>
</feature>
<feature type="transmembrane region" description="Helical" evidence="2">
    <location>
        <begin position="341"/>
        <end position="366"/>
    </location>
</feature>
<feature type="transmembrane region" description="Helical" evidence="2">
    <location>
        <begin position="257"/>
        <end position="276"/>
    </location>
</feature>
<evidence type="ECO:0000313" key="3">
    <source>
        <dbReference type="EMBL" id="HIR47724.1"/>
    </source>
</evidence>
<feature type="transmembrane region" description="Helical" evidence="2">
    <location>
        <begin position="144"/>
        <end position="162"/>
    </location>
</feature>
<dbReference type="Proteomes" id="UP000824242">
    <property type="component" value="Unassembled WGS sequence"/>
</dbReference>
<evidence type="ECO:0000313" key="4">
    <source>
        <dbReference type="Proteomes" id="UP000824242"/>
    </source>
</evidence>